<feature type="non-terminal residue" evidence="2">
    <location>
        <position position="215"/>
    </location>
</feature>
<organism evidence="2 3">
    <name type="scientific">Polarella glacialis</name>
    <name type="common">Dinoflagellate</name>
    <dbReference type="NCBI Taxonomy" id="89957"/>
    <lineage>
        <taxon>Eukaryota</taxon>
        <taxon>Sar</taxon>
        <taxon>Alveolata</taxon>
        <taxon>Dinophyceae</taxon>
        <taxon>Suessiales</taxon>
        <taxon>Suessiaceae</taxon>
        <taxon>Polarella</taxon>
    </lineage>
</organism>
<reference evidence="2" key="1">
    <citation type="submission" date="2021-02" db="EMBL/GenBank/DDBJ databases">
        <authorList>
            <person name="Dougan E. K."/>
            <person name="Rhodes N."/>
            <person name="Thang M."/>
            <person name="Chan C."/>
        </authorList>
    </citation>
    <scope>NUCLEOTIDE SEQUENCE</scope>
</reference>
<name>A0A813J5R6_POLGL</name>
<accession>A0A813J5R6</accession>
<feature type="coiled-coil region" evidence="1">
    <location>
        <begin position="123"/>
        <end position="150"/>
    </location>
</feature>
<gene>
    <name evidence="2" type="ORF">PGLA2088_LOCUS18779</name>
</gene>
<evidence type="ECO:0000313" key="3">
    <source>
        <dbReference type="Proteomes" id="UP000626109"/>
    </source>
</evidence>
<evidence type="ECO:0000313" key="2">
    <source>
        <dbReference type="EMBL" id="CAE8674023.1"/>
    </source>
</evidence>
<evidence type="ECO:0000256" key="1">
    <source>
        <dbReference type="SAM" id="Coils"/>
    </source>
</evidence>
<sequence>DINAVIKQAQASWDELVALSSKVESTDPVVNKWAELLEAKHRRLTELSKELDRSEQSYQWSRTLCARELEHLKSMGIATQSHEGHFHPPTDDAAARASSLKDLAQATLCGETLGYEVEFASLRKKQARELKELRSQVAEVVQTRETVRDKQHEDLADLYSRLKEAGVKLGKADIPDPVRPEDAFAQQAVFARPEGNRRGVQPGDAGRLSLVCSRA</sequence>
<protein>
    <submittedName>
        <fullName evidence="2">Uncharacterized protein</fullName>
    </submittedName>
</protein>
<dbReference type="AlphaFoldDB" id="A0A813J5R6"/>
<dbReference type="Proteomes" id="UP000626109">
    <property type="component" value="Unassembled WGS sequence"/>
</dbReference>
<comment type="caution">
    <text evidence="2">The sequence shown here is derived from an EMBL/GenBank/DDBJ whole genome shotgun (WGS) entry which is preliminary data.</text>
</comment>
<dbReference type="EMBL" id="CAJNNW010024748">
    <property type="protein sequence ID" value="CAE8674023.1"/>
    <property type="molecule type" value="Genomic_DNA"/>
</dbReference>
<keyword evidence="1" id="KW-0175">Coiled coil</keyword>
<proteinExistence type="predicted"/>